<accession>A0A7J8RQ14</accession>
<keyword evidence="2" id="KW-1185">Reference proteome</keyword>
<evidence type="ECO:0000313" key="1">
    <source>
        <dbReference type="EMBL" id="MBA0615452.1"/>
    </source>
</evidence>
<protein>
    <submittedName>
        <fullName evidence="1">Uncharacterized protein</fullName>
    </submittedName>
</protein>
<organism evidence="1 2">
    <name type="scientific">Gossypium davidsonii</name>
    <name type="common">Davidson's cotton</name>
    <name type="synonym">Gossypium klotzschianum subsp. davidsonii</name>
    <dbReference type="NCBI Taxonomy" id="34287"/>
    <lineage>
        <taxon>Eukaryota</taxon>
        <taxon>Viridiplantae</taxon>
        <taxon>Streptophyta</taxon>
        <taxon>Embryophyta</taxon>
        <taxon>Tracheophyta</taxon>
        <taxon>Spermatophyta</taxon>
        <taxon>Magnoliopsida</taxon>
        <taxon>eudicotyledons</taxon>
        <taxon>Gunneridae</taxon>
        <taxon>Pentapetalae</taxon>
        <taxon>rosids</taxon>
        <taxon>malvids</taxon>
        <taxon>Malvales</taxon>
        <taxon>Malvaceae</taxon>
        <taxon>Malvoideae</taxon>
        <taxon>Gossypium</taxon>
    </lineage>
</organism>
<name>A0A7J8RQ14_GOSDV</name>
<dbReference type="AlphaFoldDB" id="A0A7J8RQ14"/>
<reference evidence="1 2" key="1">
    <citation type="journal article" date="2019" name="Genome Biol. Evol.">
        <title>Insights into the evolution of the New World diploid cottons (Gossypium, subgenus Houzingenia) based on genome sequencing.</title>
        <authorList>
            <person name="Grover C.E."/>
            <person name="Arick M.A. 2nd"/>
            <person name="Thrash A."/>
            <person name="Conover J.L."/>
            <person name="Sanders W.S."/>
            <person name="Peterson D.G."/>
            <person name="Frelichowski J.E."/>
            <person name="Scheffler J.A."/>
            <person name="Scheffler B.E."/>
            <person name="Wendel J.F."/>
        </authorList>
    </citation>
    <scope>NUCLEOTIDE SEQUENCE [LARGE SCALE GENOMIC DNA]</scope>
    <source>
        <strain evidence="1">27</strain>
        <tissue evidence="1">Leaf</tissue>
    </source>
</reference>
<evidence type="ECO:0000313" key="2">
    <source>
        <dbReference type="Proteomes" id="UP000593561"/>
    </source>
</evidence>
<comment type="caution">
    <text evidence="1">The sequence shown here is derived from an EMBL/GenBank/DDBJ whole genome shotgun (WGS) entry which is preliminary data.</text>
</comment>
<dbReference type="EMBL" id="JABFAC010000006">
    <property type="protein sequence ID" value="MBA0615452.1"/>
    <property type="molecule type" value="Genomic_DNA"/>
</dbReference>
<dbReference type="Proteomes" id="UP000593561">
    <property type="component" value="Unassembled WGS sequence"/>
</dbReference>
<proteinExistence type="predicted"/>
<sequence>MTKLSFTICADVDLSSATLVEPSGVTRNQHVPVQYGMSLTLYIIDKGGNDVIVRGRNREKTMNSLLSVVSHTVIPFDERGSFGTLPTYFNIAILFYGHCFRFATVL</sequence>
<gene>
    <name evidence="1" type="ORF">Godav_015589</name>
</gene>